<keyword evidence="2" id="KW-0479">Metal-binding</keyword>
<dbReference type="PANTHER" id="PTHR42796:SF4">
    <property type="entry name" value="FUMARYLACETOACETATE HYDROLASE DOMAIN-CONTAINING PROTEIN 2A"/>
    <property type="match status" value="1"/>
</dbReference>
<dbReference type="Pfam" id="PF01557">
    <property type="entry name" value="FAA_hydrolase"/>
    <property type="match status" value="1"/>
</dbReference>
<evidence type="ECO:0000256" key="1">
    <source>
        <dbReference type="ARBA" id="ARBA00010211"/>
    </source>
</evidence>
<evidence type="ECO:0000313" key="5">
    <source>
        <dbReference type="Proteomes" id="UP000638560"/>
    </source>
</evidence>
<proteinExistence type="inferred from homology"/>
<dbReference type="Proteomes" id="UP000638560">
    <property type="component" value="Unassembled WGS sequence"/>
</dbReference>
<organism evidence="4 5">
    <name type="scientific">Plantactinospora alkalitolerans</name>
    <dbReference type="NCBI Taxonomy" id="2789879"/>
    <lineage>
        <taxon>Bacteria</taxon>
        <taxon>Bacillati</taxon>
        <taxon>Actinomycetota</taxon>
        <taxon>Actinomycetes</taxon>
        <taxon>Micromonosporales</taxon>
        <taxon>Micromonosporaceae</taxon>
        <taxon>Plantactinospora</taxon>
    </lineage>
</organism>
<dbReference type="EMBL" id="JADPUN010000128">
    <property type="protein sequence ID" value="MBF9129648.1"/>
    <property type="molecule type" value="Genomic_DNA"/>
</dbReference>
<evidence type="ECO:0000256" key="2">
    <source>
        <dbReference type="ARBA" id="ARBA00022723"/>
    </source>
</evidence>
<dbReference type="Gene3D" id="3.90.850.10">
    <property type="entry name" value="Fumarylacetoacetase-like, C-terminal domain"/>
    <property type="match status" value="1"/>
</dbReference>
<dbReference type="RefSeq" id="WP_196201278.1">
    <property type="nucleotide sequence ID" value="NZ_JADPUN010000128.1"/>
</dbReference>
<accession>A0ABS0GTX3</accession>
<protein>
    <submittedName>
        <fullName evidence="4">Fumarylacetoacetate hydrolase family protein</fullName>
    </submittedName>
</protein>
<keyword evidence="5" id="KW-1185">Reference proteome</keyword>
<dbReference type="SUPFAM" id="SSF56529">
    <property type="entry name" value="FAH"/>
    <property type="match status" value="1"/>
</dbReference>
<feature type="domain" description="Fumarylacetoacetase-like C-terminal" evidence="3">
    <location>
        <begin position="65"/>
        <end position="280"/>
    </location>
</feature>
<gene>
    <name evidence="4" type="ORF">I0C86_11835</name>
</gene>
<comment type="caution">
    <text evidence="4">The sequence shown here is derived from an EMBL/GenBank/DDBJ whole genome shotgun (WGS) entry which is preliminary data.</text>
</comment>
<dbReference type="InterPro" id="IPR036663">
    <property type="entry name" value="Fumarylacetoacetase_C_sf"/>
</dbReference>
<evidence type="ECO:0000313" key="4">
    <source>
        <dbReference type="EMBL" id="MBF9129648.1"/>
    </source>
</evidence>
<name>A0ABS0GTX3_9ACTN</name>
<reference evidence="4 5" key="1">
    <citation type="submission" date="2020-11" db="EMBL/GenBank/DDBJ databases">
        <title>A novel isolate from a Black sea contaminated sediment with potential to produce alkanes: Plantactinospora alkalitolerans sp. nov.</title>
        <authorList>
            <person name="Carro L."/>
            <person name="Veyisoglu A."/>
            <person name="Guven K."/>
            <person name="Schumann P."/>
            <person name="Klenk H.-P."/>
            <person name="Sahin N."/>
        </authorList>
    </citation>
    <scope>NUCLEOTIDE SEQUENCE [LARGE SCALE GENOMIC DNA]</scope>
    <source>
        <strain evidence="4 5">S1510</strain>
    </source>
</reference>
<dbReference type="GO" id="GO:0016787">
    <property type="term" value="F:hydrolase activity"/>
    <property type="evidence" value="ECO:0007669"/>
    <property type="project" value="UniProtKB-KW"/>
</dbReference>
<comment type="similarity">
    <text evidence="1">Belongs to the FAH family.</text>
</comment>
<dbReference type="InterPro" id="IPR011234">
    <property type="entry name" value="Fumarylacetoacetase-like_C"/>
</dbReference>
<evidence type="ECO:0000259" key="3">
    <source>
        <dbReference type="Pfam" id="PF01557"/>
    </source>
</evidence>
<dbReference type="InterPro" id="IPR051121">
    <property type="entry name" value="FAH"/>
</dbReference>
<dbReference type="PANTHER" id="PTHR42796">
    <property type="entry name" value="FUMARYLACETOACETATE HYDROLASE DOMAIN-CONTAINING PROTEIN 2A-RELATED"/>
    <property type="match status" value="1"/>
</dbReference>
<keyword evidence="4" id="KW-0378">Hydrolase</keyword>
<sequence length="281" mass="29871">MRLVTYRRAGEVRHGRLTDDDRVVEFGDGDLEGYLTGRTDDAGGLEVALAEVELLAPLLRPGKLLAAAANYQDHVTETGGEPLDKSRLSPRLFLKPPTSIVGPGATIALPAVSTEVDWEAELAVVIGRRVRDISEADALDAVAGYMTSNDVSARSVDYGFPRDTDDKAVWFFDWLAGKWLDGFAPLGPWLVTADEVPDPQALSVHLDVNGVTKQTGSTKDMIFSVAELVAHASRLMTLEPGDVILTGTPSGVGAATGEFLTAGDVMTVAVGQLGQLRNTVA</sequence>